<dbReference type="STRING" id="1193518.BN13_480031"/>
<protein>
    <submittedName>
        <fullName evidence="2">Uncharacterized protein</fullName>
    </submittedName>
</protein>
<name>A0A077MAW2_9MICO</name>
<gene>
    <name evidence="2" type="ORF">BN13_480031</name>
</gene>
<reference evidence="2 3" key="1">
    <citation type="journal article" date="2013" name="ISME J.">
        <title>A metabolic model for members of the genus Tetrasphaera involved in enhanced biological phosphorus removal.</title>
        <authorList>
            <person name="Kristiansen R."/>
            <person name="Nguyen H.T.T."/>
            <person name="Saunders A.M."/>
            <person name="Nielsen J.L."/>
            <person name="Wimmer R."/>
            <person name="Le V.Q."/>
            <person name="McIlroy S.J."/>
            <person name="Petrovski S."/>
            <person name="Seviour R.J."/>
            <person name="Calteau A."/>
            <person name="Nielsen K.L."/>
            <person name="Nielsen P.H."/>
        </authorList>
    </citation>
    <scope>NUCLEOTIDE SEQUENCE [LARGE SCALE GENOMIC DNA]</scope>
    <source>
        <strain evidence="2 3">Ben 74</strain>
    </source>
</reference>
<dbReference type="EMBL" id="CAJC01000159">
    <property type="protein sequence ID" value="CCI53809.1"/>
    <property type="molecule type" value="Genomic_DNA"/>
</dbReference>
<keyword evidence="1" id="KW-1133">Transmembrane helix</keyword>
<feature type="transmembrane region" description="Helical" evidence="1">
    <location>
        <begin position="27"/>
        <end position="44"/>
    </location>
</feature>
<keyword evidence="1" id="KW-0812">Transmembrane</keyword>
<keyword evidence="1" id="KW-0472">Membrane</keyword>
<sequence length="190" mass="19167">MLACLTALGVAIGVGLAVLLLNNAYAAALLVLIACLGGLVTWPRDDTPRTPAIDPWWAIPTRMGLVTIMVCGIATLEPFLGTGLAGTFASLPMILVVMGLTEHRARGPLGAVDLAGGTLASIAGTAAFLLAVVVLTPLAGLWVALAAGLLVIPVVNRAATALAAALGQRIGRPVATPGRAERHTSELVAA</sequence>
<evidence type="ECO:0000313" key="2">
    <source>
        <dbReference type="EMBL" id="CCI53809.1"/>
    </source>
</evidence>
<comment type="caution">
    <text evidence="2">The sequence shown here is derived from an EMBL/GenBank/DDBJ whole genome shotgun (WGS) entry which is preliminary data.</text>
</comment>
<evidence type="ECO:0000313" key="3">
    <source>
        <dbReference type="Proteomes" id="UP000035720"/>
    </source>
</evidence>
<dbReference type="AlphaFoldDB" id="A0A077MAW2"/>
<feature type="transmembrane region" description="Helical" evidence="1">
    <location>
        <begin position="112"/>
        <end position="135"/>
    </location>
</feature>
<evidence type="ECO:0000256" key="1">
    <source>
        <dbReference type="SAM" id="Phobius"/>
    </source>
</evidence>
<feature type="transmembrane region" description="Helical" evidence="1">
    <location>
        <begin position="141"/>
        <end position="166"/>
    </location>
</feature>
<organism evidence="2 3">
    <name type="scientific">Nostocoides jenkinsii Ben 74</name>
    <dbReference type="NCBI Taxonomy" id="1193518"/>
    <lineage>
        <taxon>Bacteria</taxon>
        <taxon>Bacillati</taxon>
        <taxon>Actinomycetota</taxon>
        <taxon>Actinomycetes</taxon>
        <taxon>Micrococcales</taxon>
        <taxon>Intrasporangiaceae</taxon>
        <taxon>Nostocoides</taxon>
    </lineage>
</organism>
<proteinExistence type="predicted"/>
<feature type="transmembrane region" description="Helical" evidence="1">
    <location>
        <begin position="82"/>
        <end position="100"/>
    </location>
</feature>
<keyword evidence="3" id="KW-1185">Reference proteome</keyword>
<dbReference type="Proteomes" id="UP000035720">
    <property type="component" value="Unassembled WGS sequence"/>
</dbReference>
<accession>A0A077MAW2</accession>